<name>A0A1M7DYI7_9BRAD</name>
<dbReference type="RefSeq" id="WP_074831779.1">
    <property type="nucleotide sequence ID" value="NZ_FNTI01000001.1"/>
</dbReference>
<organism evidence="1 2">
    <name type="scientific">Bradyrhizobium lablabi</name>
    <dbReference type="NCBI Taxonomy" id="722472"/>
    <lineage>
        <taxon>Bacteria</taxon>
        <taxon>Pseudomonadati</taxon>
        <taxon>Pseudomonadota</taxon>
        <taxon>Alphaproteobacteria</taxon>
        <taxon>Hyphomicrobiales</taxon>
        <taxon>Nitrobacteraceae</taxon>
        <taxon>Bradyrhizobium</taxon>
    </lineage>
</organism>
<gene>
    <name evidence="1" type="ORF">SAMN05444171_5505</name>
</gene>
<reference evidence="1 2" key="1">
    <citation type="submission" date="2016-10" db="EMBL/GenBank/DDBJ databases">
        <authorList>
            <person name="de Groot N.N."/>
        </authorList>
    </citation>
    <scope>NUCLEOTIDE SEQUENCE [LARGE SCALE GENOMIC DNA]</scope>
    <source>
        <strain evidence="1 2">GAS522</strain>
    </source>
</reference>
<dbReference type="Proteomes" id="UP000183208">
    <property type="component" value="Unassembled WGS sequence"/>
</dbReference>
<evidence type="ECO:0000313" key="1">
    <source>
        <dbReference type="EMBL" id="SED87914.1"/>
    </source>
</evidence>
<protein>
    <submittedName>
        <fullName evidence="1">Uncharacterized protein</fullName>
    </submittedName>
</protein>
<sequence length="79" mass="8604">MQIRSKTYLQVVSRLRALRVLLSRGEDPAAREASPLLTYIAVVLALLLAMLEVDSHSIELQSLGLTGGAFPVDPLFKSP</sequence>
<accession>A0A1M7DYI7</accession>
<dbReference type="AlphaFoldDB" id="A0A1M7DYI7"/>
<dbReference type="EMBL" id="FNTI01000001">
    <property type="protein sequence ID" value="SED87914.1"/>
    <property type="molecule type" value="Genomic_DNA"/>
</dbReference>
<evidence type="ECO:0000313" key="2">
    <source>
        <dbReference type="Proteomes" id="UP000183208"/>
    </source>
</evidence>
<proteinExistence type="predicted"/>